<keyword evidence="4" id="KW-1185">Reference proteome</keyword>
<dbReference type="Gramene" id="HORVU.MOREX.r3.2HG0181170.1">
    <property type="protein sequence ID" value="HORVU.MOREX.r3.2HG0181170.1"/>
    <property type="gene ID" value="HORVU.MOREX.r3.2HG0181170"/>
</dbReference>
<dbReference type="PANTHER" id="PTHR31495:SF21">
    <property type="entry name" value="CALEOSIN"/>
    <property type="match status" value="1"/>
</dbReference>
<dbReference type="InterPro" id="IPR007736">
    <property type="entry name" value="Caleosin-related"/>
</dbReference>
<dbReference type="Pfam" id="PF05042">
    <property type="entry name" value="Caleosin"/>
    <property type="match status" value="1"/>
</dbReference>
<reference evidence="3" key="3">
    <citation type="submission" date="2022-01" db="UniProtKB">
        <authorList>
            <consortium name="EnsemblPlants"/>
        </authorList>
    </citation>
    <scope>IDENTIFICATION</scope>
    <source>
        <strain evidence="3">subsp. vulgare</strain>
    </source>
</reference>
<name>A0A8I6X5M2_HORVV</name>
<evidence type="ECO:0000256" key="1">
    <source>
        <dbReference type="ARBA" id="ARBA00006765"/>
    </source>
</evidence>
<dbReference type="AlphaFoldDB" id="A0A8I6X5M2"/>
<keyword evidence="2" id="KW-0812">Transmembrane</keyword>
<keyword evidence="2" id="KW-0472">Membrane</keyword>
<reference evidence="3" key="2">
    <citation type="submission" date="2020-10" db="EMBL/GenBank/DDBJ databases">
        <authorList>
            <person name="Scholz U."/>
            <person name="Mascher M."/>
            <person name="Fiebig A."/>
        </authorList>
    </citation>
    <scope>NUCLEOTIDE SEQUENCE [LARGE SCALE GENOMIC DNA]</scope>
    <source>
        <strain evidence="3">cv. Morex</strain>
    </source>
</reference>
<dbReference type="GO" id="GO:0004497">
    <property type="term" value="F:monooxygenase activity"/>
    <property type="evidence" value="ECO:0000318"/>
    <property type="project" value="GO_Central"/>
</dbReference>
<feature type="transmembrane region" description="Helical" evidence="2">
    <location>
        <begin position="153"/>
        <end position="173"/>
    </location>
</feature>
<dbReference type="Proteomes" id="UP000011116">
    <property type="component" value="Chromosome 2H"/>
</dbReference>
<dbReference type="PANTHER" id="PTHR31495">
    <property type="entry name" value="PEROXYGENASE 3-RELATED"/>
    <property type="match status" value="1"/>
</dbReference>
<dbReference type="GO" id="GO:0005509">
    <property type="term" value="F:calcium ion binding"/>
    <property type="evidence" value="ECO:0000318"/>
    <property type="project" value="GO_Central"/>
</dbReference>
<proteinExistence type="inferred from homology"/>
<evidence type="ECO:0000313" key="3">
    <source>
        <dbReference type="EnsemblPlants" id="HORVU.MOREX.r3.2HG0181170.1"/>
    </source>
</evidence>
<dbReference type="Gramene" id="HORVU.MOREX.r2.2HG0149830.1">
    <property type="protein sequence ID" value="HORVU.MOREX.r2.2HG0149830.1"/>
    <property type="gene ID" value="HORVU.MOREX.r2.2HG0149830"/>
</dbReference>
<organism evidence="3 4">
    <name type="scientific">Hordeum vulgare subsp. vulgare</name>
    <name type="common">Domesticated barley</name>
    <dbReference type="NCBI Taxonomy" id="112509"/>
    <lineage>
        <taxon>Eukaryota</taxon>
        <taxon>Viridiplantae</taxon>
        <taxon>Streptophyta</taxon>
        <taxon>Embryophyta</taxon>
        <taxon>Tracheophyta</taxon>
        <taxon>Spermatophyta</taxon>
        <taxon>Magnoliopsida</taxon>
        <taxon>Liliopsida</taxon>
        <taxon>Poales</taxon>
        <taxon>Poaceae</taxon>
        <taxon>BOP clade</taxon>
        <taxon>Pooideae</taxon>
        <taxon>Triticodae</taxon>
        <taxon>Triticeae</taxon>
        <taxon>Hordeinae</taxon>
        <taxon>Hordeum</taxon>
    </lineage>
</organism>
<dbReference type="EnsemblPlants" id="HORVU.MOREX.r3.2HG0181170.1">
    <property type="protein sequence ID" value="HORVU.MOREX.r3.2HG0181170.1"/>
    <property type="gene ID" value="HORVU.MOREX.r3.2HG0181170"/>
</dbReference>
<accession>A0A8I6X5M2</accession>
<evidence type="ECO:0000256" key="2">
    <source>
        <dbReference type="SAM" id="Phobius"/>
    </source>
</evidence>
<keyword evidence="2" id="KW-1133">Transmembrane helix</keyword>
<protein>
    <recommendedName>
        <fullName evidence="5">Caleosin</fullName>
    </recommendedName>
</protein>
<evidence type="ECO:0000313" key="4">
    <source>
        <dbReference type="Proteomes" id="UP000011116"/>
    </source>
</evidence>
<comment type="similarity">
    <text evidence="1">Belongs to the caleosin family.</text>
</comment>
<evidence type="ECO:0008006" key="5">
    <source>
        <dbReference type="Google" id="ProtNLM"/>
    </source>
</evidence>
<sequence>MTIVHTFHFSLPSHARTVGASPSLASIQEVQAARRICHLRSRLARLSSKVWYARAEWVMAEEAKAPSDAMSTVAEAAPVTAERPVRADLETHVPKPYLARALVVPDVYHPEGESGDGHEHGHKSVLQQHVSFFDLDGDGIVYPWETYRGMRSLGFNMVLCFIAAIGINIGLSFPTLPSWIPSPLFPIHIKNIHRDKHGSDSSTYDTEGRFMPVNFESIFSKYARTAPDKLSFGDIWRMTEGNRLQYDFFGWLVSKGEWILLYVLAKDEEGFVSREAVRRCFDGSLFEFVAQQRRKAHEKQH</sequence>
<reference evidence="4" key="1">
    <citation type="journal article" date="2012" name="Nature">
        <title>A physical, genetic and functional sequence assembly of the barley genome.</title>
        <authorList>
            <consortium name="The International Barley Genome Sequencing Consortium"/>
            <person name="Mayer K.F."/>
            <person name="Waugh R."/>
            <person name="Brown J.W."/>
            <person name="Schulman A."/>
            <person name="Langridge P."/>
            <person name="Platzer M."/>
            <person name="Fincher G.B."/>
            <person name="Muehlbauer G.J."/>
            <person name="Sato K."/>
            <person name="Close T.J."/>
            <person name="Wise R.P."/>
            <person name="Stein N."/>
        </authorList>
    </citation>
    <scope>NUCLEOTIDE SEQUENCE [LARGE SCALE GENOMIC DNA]</scope>
    <source>
        <strain evidence="4">cv. Morex</strain>
    </source>
</reference>